<dbReference type="EMBL" id="GDID01006712">
    <property type="protein sequence ID" value="JAP89894.1"/>
    <property type="molecule type" value="Transcribed_RNA"/>
</dbReference>
<feature type="non-terminal residue" evidence="1">
    <location>
        <position position="1"/>
    </location>
</feature>
<name>A0A146K210_9EUKA</name>
<proteinExistence type="predicted"/>
<gene>
    <name evidence="1" type="ORF">TPC1_30611</name>
</gene>
<reference evidence="1" key="1">
    <citation type="submission" date="2015-07" db="EMBL/GenBank/DDBJ databases">
        <title>Adaptation to a free-living lifestyle via gene acquisitions in the diplomonad Trepomonas sp. PC1.</title>
        <authorList>
            <person name="Xu F."/>
            <person name="Jerlstrom-Hultqvist J."/>
            <person name="Kolisko M."/>
            <person name="Simpson A.G.B."/>
            <person name="Roger A.J."/>
            <person name="Svard S.G."/>
            <person name="Andersson J.O."/>
        </authorList>
    </citation>
    <scope>NUCLEOTIDE SEQUENCE</scope>
    <source>
        <strain evidence="1">PC1</strain>
    </source>
</reference>
<organism evidence="1">
    <name type="scientific">Trepomonas sp. PC1</name>
    <dbReference type="NCBI Taxonomy" id="1076344"/>
    <lineage>
        <taxon>Eukaryota</taxon>
        <taxon>Metamonada</taxon>
        <taxon>Diplomonadida</taxon>
        <taxon>Hexamitidae</taxon>
        <taxon>Hexamitinae</taxon>
        <taxon>Trepomonas</taxon>
    </lineage>
</organism>
<sequence length="540" mass="61898">ELDSYESDRPVMCQIKNKIAIANGKQIIFVNPVDGMVHGLIETPESIKTQTSTQLAQQEVLIAIGTSHIFIYSLSEQAVSLDGILVSSIKAKLDFQIKFRVGQDAEALNIQIKNQIGVIIFDSNEGIVFSLIGKRVLFSLHGMMPNTKQLTELFELDSEKCKCSNIVDGFTDILDLMDEAKGSMKQKYEKEAFEYTKKYPICSNCIEAFVQNQEQLIKETPHVYGPHSVQSAVAIHAAMTFKMATRSSVVRNDYHSITMIDNEEYFQFVIYGSIPELVFYSIPMYLIEASTESEQVMLNVYPVQRLSGIFYNGFLFEEFGNQKTYQYGWYQKMPHFCSSYSIRGPGEFGYDVQKVIANGKQLFIFSSKHVEVVETLEVLKPTVYLKGLDLKFHVQYQQYVAANQVPMKTFQAANIDDYDKKLFKIQEAYLSQLACKIIFTAQPKMAFYCEDPNFVKVSIVKYGQDLSFPEEQLGCAMIGDKLIFQDGQYKLHFGHIKKLRLVVDTLDAKEELYYQFYVQNNFIIGIRKSWIDVWDMNDKK</sequence>
<protein>
    <submittedName>
        <fullName evidence="1">Uncharacterized protein</fullName>
    </submittedName>
</protein>
<accession>A0A146K210</accession>
<evidence type="ECO:0000313" key="1">
    <source>
        <dbReference type="EMBL" id="JAP89894.1"/>
    </source>
</evidence>
<dbReference type="AlphaFoldDB" id="A0A146K210"/>